<dbReference type="Proteomes" id="UP000826725">
    <property type="component" value="Chromosome"/>
</dbReference>
<accession>A0A8D5JMR8</accession>
<keyword evidence="2" id="KW-1185">Reference proteome</keyword>
<evidence type="ECO:0000313" key="1">
    <source>
        <dbReference type="EMBL" id="BCL61897.1"/>
    </source>
</evidence>
<evidence type="ECO:0000313" key="2">
    <source>
        <dbReference type="Proteomes" id="UP000826725"/>
    </source>
</evidence>
<gene>
    <name evidence="1" type="ORF">DGMP_25900</name>
</gene>
<dbReference type="KEGG" id="dbk:DGMP_25900"/>
<dbReference type="RefSeq" id="WP_228854310.1">
    <property type="nucleotide sequence ID" value="NZ_AP024086.1"/>
</dbReference>
<protein>
    <submittedName>
        <fullName evidence="1">Uncharacterized protein</fullName>
    </submittedName>
</protein>
<organism evidence="1 2">
    <name type="scientific">Desulfomarina profundi</name>
    <dbReference type="NCBI Taxonomy" id="2772557"/>
    <lineage>
        <taxon>Bacteria</taxon>
        <taxon>Pseudomonadati</taxon>
        <taxon>Thermodesulfobacteriota</taxon>
        <taxon>Desulfobulbia</taxon>
        <taxon>Desulfobulbales</taxon>
        <taxon>Desulfobulbaceae</taxon>
        <taxon>Desulfomarina</taxon>
    </lineage>
</organism>
<name>A0A8D5JMR8_9BACT</name>
<reference evidence="1" key="1">
    <citation type="submission" date="2020-09" db="EMBL/GenBank/DDBJ databases">
        <title>Desulfogranum mesoprofundum gen. nov., sp. nov., a novel mesophilic, sulfate-reducing chemolithoautotroph isolated from a deep-sea hydrothermal vent chimney in the Suiyo Seamount.</title>
        <authorList>
            <person name="Hashimoto Y."/>
            <person name="Nakagawa S."/>
        </authorList>
    </citation>
    <scope>NUCLEOTIDE SEQUENCE</scope>
    <source>
        <strain evidence="1">KT2</strain>
    </source>
</reference>
<proteinExistence type="predicted"/>
<dbReference type="AlphaFoldDB" id="A0A8D5JMR8"/>
<sequence length="81" mass="9226">MTRINQGTAAGDIVKTLRDAEGYYITNTARDLSQSDFKNRILLHTDLLAAPARERAGYFSLEITGGHQFMLIFCENRWTLF</sequence>
<dbReference type="EMBL" id="AP024086">
    <property type="protein sequence ID" value="BCL61897.1"/>
    <property type="molecule type" value="Genomic_DNA"/>
</dbReference>